<evidence type="ECO:0000256" key="3">
    <source>
        <dbReference type="ARBA" id="ARBA00023054"/>
    </source>
</evidence>
<comment type="caution">
    <text evidence="6">The sequence shown here is derived from an EMBL/GenBank/DDBJ whole genome shotgun (WGS) entry which is preliminary data.</text>
</comment>
<dbReference type="Proteomes" id="UP000580879">
    <property type="component" value="Unassembled WGS sequence"/>
</dbReference>
<feature type="region of interest" description="Disordered" evidence="5">
    <location>
        <begin position="127"/>
        <end position="160"/>
    </location>
</feature>
<evidence type="ECO:0000313" key="6">
    <source>
        <dbReference type="EMBL" id="NWW80118.1"/>
    </source>
</evidence>
<dbReference type="OrthoDB" id="10030037at2759"/>
<name>A0A7K6R2N1_9PASS</name>
<proteinExistence type="predicted"/>
<protein>
    <submittedName>
        <fullName evidence="6">N4B3A protein</fullName>
    </submittedName>
</protein>
<keyword evidence="2" id="KW-0963">Cytoplasm</keyword>
<feature type="non-terminal residue" evidence="6">
    <location>
        <position position="1"/>
    </location>
</feature>
<keyword evidence="7" id="KW-1185">Reference proteome</keyword>
<evidence type="ECO:0000256" key="1">
    <source>
        <dbReference type="ARBA" id="ARBA00004496"/>
    </source>
</evidence>
<evidence type="ECO:0000256" key="5">
    <source>
        <dbReference type="SAM" id="MobiDB-lite"/>
    </source>
</evidence>
<sequence>KSSHLKKLNRYSDGLLRFGFSQDSGHKSGSKSSKNEDFFYIKVSQQAPGSQRPDYAALAGGELAGREDTREVGSVLRALLFPPQGGEKPLPRPTAFKPVLPRSGAILHSSPEAGGALSQQLLPLEKAKEPELRPLPCSGGLSDSGRNSMSSLPTHSTSSSYQLDPLVTPVGPLSRFGGSAHNILQCAVVQDSNMMSLKAMSFSDGGNKILNPGKAPPQRPAEKSSCVRSPIARDECTVQELEQKLLEREGELQELQSSFEEKEISSCQAYEEKQRRCKEELEGLKQKCNSKLKQTSQKTQRTQQVLHLQVFQLQQEKQQLREELEKLVKEQNLLETKLRSYEKEKTSFAPALEETQWEVCQKSGEISLLKQQLKESQTELTSKTTEILSLRAQLKEVRLRMEGLEVKSQELEASLRTKAMELEVCENELQRKKNESELLREKVTLLEQEILELRAELAALREQLSQAREGPRAGGDDAQALQGQLERLRAELKAERDSNEQMSCSFQHERQTWREEKEKVIHYQKQLQQSYLHMYKRNQSLEKMLQQLAAGEDGKEPIELEIPGADVPYEDIIATEI</sequence>
<feature type="region of interest" description="Disordered" evidence="5">
    <location>
        <begin position="208"/>
        <end position="228"/>
    </location>
</feature>
<dbReference type="AlphaFoldDB" id="A0A7K6R2N1"/>
<evidence type="ECO:0000256" key="4">
    <source>
        <dbReference type="SAM" id="Coils"/>
    </source>
</evidence>
<evidence type="ECO:0000256" key="2">
    <source>
        <dbReference type="ARBA" id="ARBA00022490"/>
    </source>
</evidence>
<dbReference type="GO" id="GO:0005737">
    <property type="term" value="C:cytoplasm"/>
    <property type="evidence" value="ECO:0007669"/>
    <property type="project" value="UniProtKB-SubCell"/>
</dbReference>
<gene>
    <name evidence="6" type="primary">N4bp3a_2</name>
    <name evidence="6" type="ORF">CLIRUF_R02764</name>
</gene>
<keyword evidence="3 4" id="KW-0175">Coiled coil</keyword>
<dbReference type="PANTHER" id="PTHR19354:SF5">
    <property type="entry name" value="ZIPPER PUTATIVE TUMOR SUPPRESSOR 1-RELATED"/>
    <property type="match status" value="1"/>
</dbReference>
<dbReference type="PANTHER" id="PTHR19354">
    <property type="entry name" value="ZIPPER PUTATIVE TUMOR SUPPRESSOR 2 HOMOLOG-LIKE PROTEIN-RELATED"/>
    <property type="match status" value="1"/>
</dbReference>
<dbReference type="Pfam" id="PF06818">
    <property type="entry name" value="Fez1"/>
    <property type="match status" value="1"/>
</dbReference>
<reference evidence="6 7" key="1">
    <citation type="submission" date="2019-09" db="EMBL/GenBank/DDBJ databases">
        <title>Bird 10,000 Genomes (B10K) Project - Family phase.</title>
        <authorList>
            <person name="Zhang G."/>
        </authorList>
    </citation>
    <scope>NUCLEOTIDE SEQUENCE [LARGE SCALE GENOMIC DNA]</scope>
    <source>
        <strain evidence="6">B10K-DU-029-53</strain>
    </source>
</reference>
<dbReference type="InterPro" id="IPR045329">
    <property type="entry name" value="LZTS"/>
</dbReference>
<dbReference type="GO" id="GO:0048814">
    <property type="term" value="P:regulation of dendrite morphogenesis"/>
    <property type="evidence" value="ECO:0007669"/>
    <property type="project" value="TreeGrafter"/>
</dbReference>
<feature type="compositionally biased region" description="Low complexity" evidence="5">
    <location>
        <begin position="148"/>
        <end position="160"/>
    </location>
</feature>
<accession>A0A7K6R2N1</accession>
<dbReference type="EMBL" id="VZRZ01006841">
    <property type="protein sequence ID" value="NWW80118.1"/>
    <property type="molecule type" value="Genomic_DNA"/>
</dbReference>
<evidence type="ECO:0000313" key="7">
    <source>
        <dbReference type="Proteomes" id="UP000580879"/>
    </source>
</evidence>
<feature type="non-terminal residue" evidence="6">
    <location>
        <position position="577"/>
    </location>
</feature>
<organism evidence="6 7">
    <name type="scientific">Climacteris rufus</name>
    <name type="common">rufous treecreeper</name>
    <dbReference type="NCBI Taxonomy" id="47695"/>
    <lineage>
        <taxon>Eukaryota</taxon>
        <taxon>Metazoa</taxon>
        <taxon>Chordata</taxon>
        <taxon>Craniata</taxon>
        <taxon>Vertebrata</taxon>
        <taxon>Euteleostomi</taxon>
        <taxon>Archelosauria</taxon>
        <taxon>Archosauria</taxon>
        <taxon>Dinosauria</taxon>
        <taxon>Saurischia</taxon>
        <taxon>Theropoda</taxon>
        <taxon>Coelurosauria</taxon>
        <taxon>Aves</taxon>
        <taxon>Neognathae</taxon>
        <taxon>Neoaves</taxon>
        <taxon>Telluraves</taxon>
        <taxon>Australaves</taxon>
        <taxon>Passeriformes</taxon>
        <taxon>Climacteridae</taxon>
        <taxon>Climacteris</taxon>
    </lineage>
</organism>
<dbReference type="GO" id="GO:0048167">
    <property type="term" value="P:regulation of synaptic plasticity"/>
    <property type="evidence" value="ECO:0007669"/>
    <property type="project" value="TreeGrafter"/>
</dbReference>
<comment type="subcellular location">
    <subcellularLocation>
        <location evidence="1">Cytoplasm</location>
    </subcellularLocation>
</comment>
<feature type="coiled-coil region" evidence="4">
    <location>
        <begin position="231"/>
        <end position="505"/>
    </location>
</feature>
<dbReference type="Gene3D" id="1.10.287.1490">
    <property type="match status" value="1"/>
</dbReference>
<dbReference type="GO" id="GO:0043197">
    <property type="term" value="C:dendritic spine"/>
    <property type="evidence" value="ECO:0007669"/>
    <property type="project" value="TreeGrafter"/>
</dbReference>